<dbReference type="SUPFAM" id="SSF53850">
    <property type="entry name" value="Periplasmic binding protein-like II"/>
    <property type="match status" value="1"/>
</dbReference>
<reference evidence="3" key="1">
    <citation type="submission" date="2013-08" db="EMBL/GenBank/DDBJ databases">
        <authorList>
            <person name="Mendez C."/>
            <person name="Richter M."/>
            <person name="Ferrer M."/>
            <person name="Sanchez J."/>
        </authorList>
    </citation>
    <scope>NUCLEOTIDE SEQUENCE</scope>
</reference>
<reference evidence="3" key="2">
    <citation type="journal article" date="2014" name="ISME J.">
        <title>Microbial stratification in low pH oxic and suboxic macroscopic growths along an acid mine drainage.</title>
        <authorList>
            <person name="Mendez-Garcia C."/>
            <person name="Mesa V."/>
            <person name="Sprenger R.R."/>
            <person name="Richter M."/>
            <person name="Diez M.S."/>
            <person name="Solano J."/>
            <person name="Bargiela R."/>
            <person name="Golyshina O.V."/>
            <person name="Manteca A."/>
            <person name="Ramos J.L."/>
            <person name="Gallego J.R."/>
            <person name="Llorente I."/>
            <person name="Martins Dos Santos V.A."/>
            <person name="Jensen O.N."/>
            <person name="Pelaez A.I."/>
            <person name="Sanchez J."/>
            <person name="Ferrer M."/>
        </authorList>
    </citation>
    <scope>NUCLEOTIDE SEQUENCE</scope>
</reference>
<dbReference type="EMBL" id="AUZX01001822">
    <property type="protein sequence ID" value="EQD78056.1"/>
    <property type="molecule type" value="Genomic_DNA"/>
</dbReference>
<dbReference type="HAMAP" id="MF_00996">
    <property type="entry name" value="MqnD"/>
    <property type="match status" value="1"/>
</dbReference>
<comment type="caution">
    <text evidence="3">The sequence shown here is derived from an EMBL/GenBank/DDBJ whole genome shotgun (WGS) entry which is preliminary data.</text>
</comment>
<keyword evidence="1" id="KW-0474">Menaquinone biosynthesis</keyword>
<name>T1BY76_9ZZZZ</name>
<dbReference type="GO" id="GO:0009234">
    <property type="term" value="P:menaquinone biosynthetic process"/>
    <property type="evidence" value="ECO:0007669"/>
    <property type="project" value="UniProtKB-KW"/>
</dbReference>
<organism evidence="3">
    <name type="scientific">mine drainage metagenome</name>
    <dbReference type="NCBI Taxonomy" id="410659"/>
    <lineage>
        <taxon>unclassified sequences</taxon>
        <taxon>metagenomes</taxon>
        <taxon>ecological metagenomes</taxon>
    </lineage>
</organism>
<keyword evidence="2" id="KW-0456">Lyase</keyword>
<dbReference type="Gene3D" id="3.40.190.10">
    <property type="entry name" value="Periplasmic binding protein-like II"/>
    <property type="match status" value="2"/>
</dbReference>
<proteinExistence type="inferred from homology"/>
<dbReference type="GO" id="GO:0016829">
    <property type="term" value="F:lyase activity"/>
    <property type="evidence" value="ECO:0007669"/>
    <property type="project" value="UniProtKB-KW"/>
</dbReference>
<evidence type="ECO:0000256" key="2">
    <source>
        <dbReference type="ARBA" id="ARBA00023239"/>
    </source>
</evidence>
<dbReference type="PANTHER" id="PTHR37167">
    <property type="entry name" value="1,4-DIHYDROXY-6-NAPHTOATE SYNTHASE"/>
    <property type="match status" value="1"/>
</dbReference>
<accession>T1BY76</accession>
<sequence length="271" mass="30597">MKLTVAHTPDPDDAFMFYGMITGKIDLSMEYEQVIADIETLNIEGRKGTYDVSAISGNAYSEIHDKYYLTASGASFGLSYGPMVVAKKQIDLKNAVIGTPGYGTSSHLLYRMFVNKDATFKPIRFDRIPDTVLSGEIDAGIVIHDEQLTFQDKGLVKVVGLYEKWREYSSDLPLPLGFNAIKKSLGREVCANYRKDFETSIRYAMDHVNEAATYAMKYARYKDLELETKFIRMYVNDLSIDFGEKGRKALDLYFGRAVSMGLIKPFQVEIV</sequence>
<dbReference type="InterPro" id="IPR003773">
    <property type="entry name" value="Menaquinone_biosynth"/>
</dbReference>
<dbReference type="Pfam" id="PF02621">
    <property type="entry name" value="VitK2_biosynth"/>
    <property type="match status" value="1"/>
</dbReference>
<dbReference type="PANTHER" id="PTHR37167:SF1">
    <property type="entry name" value="1,4-DIHYDROXY-6-NAPHTOATE SYNTHASE"/>
    <property type="match status" value="1"/>
</dbReference>
<evidence type="ECO:0000313" key="3">
    <source>
        <dbReference type="EMBL" id="EQD78056.1"/>
    </source>
</evidence>
<evidence type="ECO:0000256" key="1">
    <source>
        <dbReference type="ARBA" id="ARBA00022428"/>
    </source>
</evidence>
<dbReference type="AlphaFoldDB" id="T1BY76"/>
<protein>
    <submittedName>
        <fullName evidence="3">Protein containing DUF191</fullName>
    </submittedName>
</protein>
<gene>
    <name evidence="3" type="ORF">B1A_02454</name>
</gene>
<dbReference type="InterPro" id="IPR030869">
    <property type="entry name" value="MqnD"/>
</dbReference>